<keyword evidence="3" id="KW-0217">Developmental protein</keyword>
<evidence type="ECO:0000256" key="8">
    <source>
        <dbReference type="ARBA" id="ARBA00023136"/>
    </source>
</evidence>
<keyword evidence="7 15" id="KW-1133">Transmembrane helix</keyword>
<keyword evidence="4 15" id="KW-0812">Transmembrane</keyword>
<dbReference type="Proteomes" id="UP000466442">
    <property type="component" value="Linkage Group LG1"/>
</dbReference>
<keyword evidence="10" id="KW-0325">Glycoprotein</keyword>
<feature type="domain" description="Sema" evidence="16">
    <location>
        <begin position="95"/>
        <end position="552"/>
    </location>
</feature>
<sequence length="763" mass="85486">MGIICHPWPRVRRIAKIETSAEPLRPQSATQSTRKVDSAGGEEPTESKNVKERMLSRRFHFSGSGESWFNMNSNLYLLYIFFRCAYAWLPTPDPRRFYQYSELDNQIEKFYGNDSYTDFFKLLEMDVDSILIGSRNVVYNISLSNLTENVHQRIVWPPTGAHRELCYLKGKSEEDCHNYIRVGAKLEEDHLLVCGTNAYKPLCRRYKFNENKLEVLKESEGQGWCPYDPNHNSTALFTEGHMYAATVADFGGVEALIYREPLRTERSDLKQLNDANFISSVSHGDYVFFFFREAAVEYINCGKVVYSRVARVCKRDKGGPHLFGDRWTSFVKARLNCSVPGDYPFYFDEIQSTSEIVEGVYNSTPTKMIYGVFTTPVNAIGGSAICAFSMDSIMRTFDGGFKEQESMNANWLKVPTNKIPEPRPGQCVNDSRTLPDVAVNFIKTHSLMDQAVPSFNQPLLVRISPRNRFVAITVDPQVRTLDGVPMDVLFIGTDDGRVVKAINRGKSGSIFSEELQVNARHAPIKTLSIARTSYTAPKLVIITNDDVETIPLYRCSKIQTCRECVGIQDPYCAWDTLSNVCVAHSEVIGNKQHLVQNVFRGVHTSCQPPGHVVSAVAAHPFEKDDMDMGSKEGSMCPKCTECSINPCSPGENTIGQEKIVIYTADTLGMVVTSSVIATLVIGFVAGYFCSRHFRGDTSYTNMPLHNPHNSTLNGEGASYLSPCANNKSINLLVNVPPKNTIDKNANTSSDNNKTLTKVKKTYI</sequence>
<dbReference type="CDD" id="cd11237">
    <property type="entry name" value="Sema_1A"/>
    <property type="match status" value="1"/>
</dbReference>
<dbReference type="GO" id="GO:0007411">
    <property type="term" value="P:axon guidance"/>
    <property type="evidence" value="ECO:0007669"/>
    <property type="project" value="TreeGrafter"/>
</dbReference>
<dbReference type="InterPro" id="IPR036352">
    <property type="entry name" value="Semap_dom_sf"/>
</dbReference>
<comment type="caution">
    <text evidence="17">The sequence shown here is derived from an EMBL/GenBank/DDBJ whole genome shotgun (WGS) entry which is preliminary data.</text>
</comment>
<accession>A0A8S9Y8P5</accession>
<dbReference type="Pfam" id="PF01403">
    <property type="entry name" value="Sema"/>
    <property type="match status" value="1"/>
</dbReference>
<dbReference type="InterPro" id="IPR002165">
    <property type="entry name" value="Plexin_repeat"/>
</dbReference>
<dbReference type="SMART" id="SM00630">
    <property type="entry name" value="Sema"/>
    <property type="match status" value="1"/>
</dbReference>
<evidence type="ECO:0000256" key="11">
    <source>
        <dbReference type="ARBA" id="ARBA00074143"/>
    </source>
</evidence>
<dbReference type="InterPro" id="IPR015943">
    <property type="entry name" value="WD40/YVTN_repeat-like_dom_sf"/>
</dbReference>
<evidence type="ECO:0000256" key="2">
    <source>
        <dbReference type="ARBA" id="ARBA00009492"/>
    </source>
</evidence>
<evidence type="ECO:0000256" key="1">
    <source>
        <dbReference type="ARBA" id="ARBA00004370"/>
    </source>
</evidence>
<evidence type="ECO:0000256" key="13">
    <source>
        <dbReference type="PROSITE-ProRule" id="PRU00352"/>
    </source>
</evidence>
<dbReference type="SUPFAM" id="SSF103575">
    <property type="entry name" value="Plexin repeat"/>
    <property type="match status" value="1"/>
</dbReference>
<name>A0A8S9Y8P5_APOLU</name>
<dbReference type="Gene3D" id="2.130.10.10">
    <property type="entry name" value="YVTN repeat-like/Quinoprotein amine dehydrogenase"/>
    <property type="match status" value="1"/>
</dbReference>
<keyword evidence="8 15" id="KW-0472">Membrane</keyword>
<organism evidence="17 18">
    <name type="scientific">Apolygus lucorum</name>
    <name type="common">Small green plant bug</name>
    <name type="synonym">Lygocoris lucorum</name>
    <dbReference type="NCBI Taxonomy" id="248454"/>
    <lineage>
        <taxon>Eukaryota</taxon>
        <taxon>Metazoa</taxon>
        <taxon>Ecdysozoa</taxon>
        <taxon>Arthropoda</taxon>
        <taxon>Hexapoda</taxon>
        <taxon>Insecta</taxon>
        <taxon>Pterygota</taxon>
        <taxon>Neoptera</taxon>
        <taxon>Paraneoptera</taxon>
        <taxon>Hemiptera</taxon>
        <taxon>Heteroptera</taxon>
        <taxon>Panheteroptera</taxon>
        <taxon>Cimicomorpha</taxon>
        <taxon>Miridae</taxon>
        <taxon>Mirini</taxon>
        <taxon>Apolygus</taxon>
    </lineage>
</organism>
<evidence type="ECO:0000256" key="12">
    <source>
        <dbReference type="ARBA" id="ARBA00083066"/>
    </source>
</evidence>
<protein>
    <recommendedName>
        <fullName evidence="11">Semaphorin-1A</fullName>
    </recommendedName>
    <alternativeName>
        <fullName evidence="12">Semaphorin-I</fullName>
    </alternativeName>
</protein>
<keyword evidence="6" id="KW-0524">Neurogenesis</keyword>
<comment type="similarity">
    <text evidence="2">Belongs to the semaphorin family.</text>
</comment>
<dbReference type="SUPFAM" id="SSF101912">
    <property type="entry name" value="Sema domain"/>
    <property type="match status" value="1"/>
</dbReference>
<feature type="transmembrane region" description="Helical" evidence="15">
    <location>
        <begin position="667"/>
        <end position="689"/>
    </location>
</feature>
<dbReference type="InterPro" id="IPR027231">
    <property type="entry name" value="Semaphorin"/>
</dbReference>
<dbReference type="FunFam" id="2.130.10.10:FF:000346">
    <property type="entry name" value="Sema-1a, isoform D"/>
    <property type="match status" value="1"/>
</dbReference>
<dbReference type="EMBL" id="WIXP02000001">
    <property type="protein sequence ID" value="KAF6217009.1"/>
    <property type="molecule type" value="Genomic_DNA"/>
</dbReference>
<dbReference type="AlphaFoldDB" id="A0A8S9Y8P5"/>
<evidence type="ECO:0000256" key="3">
    <source>
        <dbReference type="ARBA" id="ARBA00022473"/>
    </source>
</evidence>
<keyword evidence="18" id="KW-1185">Reference proteome</keyword>
<evidence type="ECO:0000256" key="4">
    <source>
        <dbReference type="ARBA" id="ARBA00022692"/>
    </source>
</evidence>
<evidence type="ECO:0000259" key="16">
    <source>
        <dbReference type="PROSITE" id="PS51004"/>
    </source>
</evidence>
<evidence type="ECO:0000256" key="6">
    <source>
        <dbReference type="ARBA" id="ARBA00022902"/>
    </source>
</evidence>
<dbReference type="OrthoDB" id="9988752at2759"/>
<dbReference type="GO" id="GO:0030335">
    <property type="term" value="P:positive regulation of cell migration"/>
    <property type="evidence" value="ECO:0007669"/>
    <property type="project" value="TreeGrafter"/>
</dbReference>
<evidence type="ECO:0000256" key="9">
    <source>
        <dbReference type="ARBA" id="ARBA00023157"/>
    </source>
</evidence>
<dbReference type="Gene3D" id="3.30.1680.10">
    <property type="entry name" value="ligand-binding face of the semaphorins, domain 2"/>
    <property type="match status" value="1"/>
</dbReference>
<dbReference type="PROSITE" id="PS51004">
    <property type="entry name" value="SEMA"/>
    <property type="match status" value="1"/>
</dbReference>
<reference evidence="17" key="1">
    <citation type="journal article" date="2021" name="Mol. Ecol. Resour.">
        <title>Apolygus lucorum genome provides insights into omnivorousness and mesophyll feeding.</title>
        <authorList>
            <person name="Liu Y."/>
            <person name="Liu H."/>
            <person name="Wang H."/>
            <person name="Huang T."/>
            <person name="Liu B."/>
            <person name="Yang B."/>
            <person name="Yin L."/>
            <person name="Li B."/>
            <person name="Zhang Y."/>
            <person name="Zhang S."/>
            <person name="Jiang F."/>
            <person name="Zhang X."/>
            <person name="Ren Y."/>
            <person name="Wang B."/>
            <person name="Wang S."/>
            <person name="Lu Y."/>
            <person name="Wu K."/>
            <person name="Fan W."/>
            <person name="Wang G."/>
        </authorList>
    </citation>
    <scope>NUCLEOTIDE SEQUENCE</scope>
    <source>
        <strain evidence="17">12Hb</strain>
    </source>
</reference>
<evidence type="ECO:0000313" key="17">
    <source>
        <dbReference type="EMBL" id="KAF6217009.1"/>
    </source>
</evidence>
<gene>
    <name evidence="17" type="ORF">GE061_001361</name>
</gene>
<dbReference type="PANTHER" id="PTHR11036:SF131">
    <property type="entry name" value="MIP07328P"/>
    <property type="match status" value="1"/>
</dbReference>
<evidence type="ECO:0000256" key="15">
    <source>
        <dbReference type="SAM" id="Phobius"/>
    </source>
</evidence>
<evidence type="ECO:0000256" key="14">
    <source>
        <dbReference type="SAM" id="MobiDB-lite"/>
    </source>
</evidence>
<dbReference type="PANTHER" id="PTHR11036">
    <property type="entry name" value="SEMAPHORIN"/>
    <property type="match status" value="1"/>
</dbReference>
<keyword evidence="5" id="KW-0221">Differentiation</keyword>
<dbReference type="GO" id="GO:0030215">
    <property type="term" value="F:semaphorin receptor binding"/>
    <property type="evidence" value="ECO:0007669"/>
    <property type="project" value="InterPro"/>
</dbReference>
<dbReference type="GO" id="GO:0045499">
    <property type="term" value="F:chemorepellent activity"/>
    <property type="evidence" value="ECO:0007669"/>
    <property type="project" value="TreeGrafter"/>
</dbReference>
<proteinExistence type="inferred from homology"/>
<comment type="caution">
    <text evidence="13">Lacks conserved residue(s) required for the propagation of feature annotation.</text>
</comment>
<dbReference type="InterPro" id="IPR042068">
    <property type="entry name" value="SEM1A_sema_dom"/>
</dbReference>
<evidence type="ECO:0000313" key="18">
    <source>
        <dbReference type="Proteomes" id="UP000466442"/>
    </source>
</evidence>
<dbReference type="FunFam" id="3.30.1680.10:FF:000016">
    <property type="entry name" value="Putative Semaphorin-6B"/>
    <property type="match status" value="1"/>
</dbReference>
<feature type="region of interest" description="Disordered" evidence="14">
    <location>
        <begin position="22"/>
        <end position="49"/>
    </location>
</feature>
<dbReference type="GO" id="GO:0005886">
    <property type="term" value="C:plasma membrane"/>
    <property type="evidence" value="ECO:0007669"/>
    <property type="project" value="TreeGrafter"/>
</dbReference>
<comment type="subcellular location">
    <subcellularLocation>
        <location evidence="1">Membrane</location>
    </subcellularLocation>
</comment>
<dbReference type="InterPro" id="IPR001627">
    <property type="entry name" value="Semap_dom"/>
</dbReference>
<dbReference type="InterPro" id="IPR016201">
    <property type="entry name" value="PSI"/>
</dbReference>
<keyword evidence="9" id="KW-1015">Disulfide bond</keyword>
<dbReference type="Pfam" id="PF01437">
    <property type="entry name" value="PSI"/>
    <property type="match status" value="1"/>
</dbReference>
<dbReference type="SMART" id="SM00423">
    <property type="entry name" value="PSI"/>
    <property type="match status" value="1"/>
</dbReference>
<dbReference type="GO" id="GO:0071526">
    <property type="term" value="P:semaphorin-plexin signaling pathway"/>
    <property type="evidence" value="ECO:0007669"/>
    <property type="project" value="TreeGrafter"/>
</dbReference>
<evidence type="ECO:0000256" key="5">
    <source>
        <dbReference type="ARBA" id="ARBA00022782"/>
    </source>
</evidence>
<evidence type="ECO:0000256" key="7">
    <source>
        <dbReference type="ARBA" id="ARBA00022989"/>
    </source>
</evidence>
<evidence type="ECO:0000256" key="10">
    <source>
        <dbReference type="ARBA" id="ARBA00023180"/>
    </source>
</evidence>